<proteinExistence type="inferred from homology"/>
<comment type="similarity">
    <text evidence="1">Belongs to the PPR family. P subfamily.</text>
</comment>
<dbReference type="Gene3D" id="1.25.40.10">
    <property type="entry name" value="Tetratricopeptide repeat domain"/>
    <property type="match status" value="1"/>
</dbReference>
<comment type="caution">
    <text evidence="5">The sequence shown here is derived from an EMBL/GenBank/DDBJ whole genome shotgun (WGS) entry which is preliminary data.</text>
</comment>
<evidence type="ECO:0000313" key="6">
    <source>
        <dbReference type="Proteomes" id="UP000886520"/>
    </source>
</evidence>
<dbReference type="PANTHER" id="PTHR47447">
    <property type="entry name" value="OS03G0856100 PROTEIN"/>
    <property type="match status" value="1"/>
</dbReference>
<name>A0A9D4Z503_ADICA</name>
<dbReference type="OrthoDB" id="778140at2759"/>
<dbReference type="NCBIfam" id="TIGR00756">
    <property type="entry name" value="PPR"/>
    <property type="match status" value="2"/>
</dbReference>
<organism evidence="5 6">
    <name type="scientific">Adiantum capillus-veneris</name>
    <name type="common">Maidenhair fern</name>
    <dbReference type="NCBI Taxonomy" id="13818"/>
    <lineage>
        <taxon>Eukaryota</taxon>
        <taxon>Viridiplantae</taxon>
        <taxon>Streptophyta</taxon>
        <taxon>Embryophyta</taxon>
        <taxon>Tracheophyta</taxon>
        <taxon>Polypodiopsida</taxon>
        <taxon>Polypodiidae</taxon>
        <taxon>Polypodiales</taxon>
        <taxon>Pteridineae</taxon>
        <taxon>Pteridaceae</taxon>
        <taxon>Vittarioideae</taxon>
        <taxon>Adiantum</taxon>
    </lineage>
</organism>
<reference evidence="5" key="1">
    <citation type="submission" date="2021-01" db="EMBL/GenBank/DDBJ databases">
        <title>Adiantum capillus-veneris genome.</title>
        <authorList>
            <person name="Fang Y."/>
            <person name="Liao Q."/>
        </authorList>
    </citation>
    <scope>NUCLEOTIDE SEQUENCE</scope>
    <source>
        <strain evidence="5">H3</strain>
        <tissue evidence="5">Leaf</tissue>
    </source>
</reference>
<evidence type="ECO:0000256" key="1">
    <source>
        <dbReference type="ARBA" id="ARBA00007626"/>
    </source>
</evidence>
<accession>A0A9D4Z503</accession>
<dbReference type="Pfam" id="PF17177">
    <property type="entry name" value="PPR_long"/>
    <property type="match status" value="1"/>
</dbReference>
<feature type="domain" description="PROP1-like PPR" evidence="4">
    <location>
        <begin position="12"/>
        <end position="124"/>
    </location>
</feature>
<dbReference type="PANTHER" id="PTHR47447:SF17">
    <property type="entry name" value="OS12G0638900 PROTEIN"/>
    <property type="match status" value="1"/>
</dbReference>
<dbReference type="InterPro" id="IPR002885">
    <property type="entry name" value="PPR_rpt"/>
</dbReference>
<gene>
    <name evidence="5" type="ORF">GOP47_0023880</name>
</gene>
<evidence type="ECO:0000259" key="4">
    <source>
        <dbReference type="Pfam" id="PF17177"/>
    </source>
</evidence>
<dbReference type="InterPro" id="IPR033443">
    <property type="entry name" value="PROP1-like_PPR_dom"/>
</dbReference>
<sequence length="127" mass="14732">MRKLVQELGYFSELQLGLEHCTSIMAACRQVQMYDAVLGLFEWWKQTGFLPNVVMYQIVMMTLSDLRKYRDALAVYWEMTKNGCPPHLFAYDALFEICAQLGDASRALKLLAKMRESNITPTWRVVN</sequence>
<protein>
    <recommendedName>
        <fullName evidence="4">PROP1-like PPR domain-containing protein</fullName>
    </recommendedName>
</protein>
<evidence type="ECO:0000313" key="5">
    <source>
        <dbReference type="EMBL" id="KAI5061375.1"/>
    </source>
</evidence>
<dbReference type="AlphaFoldDB" id="A0A9D4Z503"/>
<dbReference type="Proteomes" id="UP000886520">
    <property type="component" value="Chromosome 23"/>
</dbReference>
<dbReference type="EMBL" id="JABFUD020000023">
    <property type="protein sequence ID" value="KAI5061375.1"/>
    <property type="molecule type" value="Genomic_DNA"/>
</dbReference>
<dbReference type="InterPro" id="IPR011990">
    <property type="entry name" value="TPR-like_helical_dom_sf"/>
</dbReference>
<dbReference type="PROSITE" id="PS51375">
    <property type="entry name" value="PPR"/>
    <property type="match status" value="2"/>
</dbReference>
<evidence type="ECO:0000256" key="2">
    <source>
        <dbReference type="ARBA" id="ARBA00022737"/>
    </source>
</evidence>
<feature type="repeat" description="PPR" evidence="3">
    <location>
        <begin position="52"/>
        <end position="86"/>
    </location>
</feature>
<feature type="repeat" description="PPR" evidence="3">
    <location>
        <begin position="87"/>
        <end position="121"/>
    </location>
</feature>
<keyword evidence="2" id="KW-0677">Repeat</keyword>
<evidence type="ECO:0000256" key="3">
    <source>
        <dbReference type="PROSITE-ProRule" id="PRU00708"/>
    </source>
</evidence>
<keyword evidence="6" id="KW-1185">Reference proteome</keyword>